<dbReference type="AlphaFoldDB" id="A0ABD2MZL3"/>
<dbReference type="EMBL" id="JABFTP020000042">
    <property type="protein sequence ID" value="KAL3271602.1"/>
    <property type="molecule type" value="Genomic_DNA"/>
</dbReference>
<dbReference type="Proteomes" id="UP001516400">
    <property type="component" value="Unassembled WGS sequence"/>
</dbReference>
<name>A0ABD2MZL3_9CUCU</name>
<organism evidence="2 3">
    <name type="scientific">Cryptolaemus montrouzieri</name>
    <dbReference type="NCBI Taxonomy" id="559131"/>
    <lineage>
        <taxon>Eukaryota</taxon>
        <taxon>Metazoa</taxon>
        <taxon>Ecdysozoa</taxon>
        <taxon>Arthropoda</taxon>
        <taxon>Hexapoda</taxon>
        <taxon>Insecta</taxon>
        <taxon>Pterygota</taxon>
        <taxon>Neoptera</taxon>
        <taxon>Endopterygota</taxon>
        <taxon>Coleoptera</taxon>
        <taxon>Polyphaga</taxon>
        <taxon>Cucujiformia</taxon>
        <taxon>Coccinelloidea</taxon>
        <taxon>Coccinellidae</taxon>
        <taxon>Scymninae</taxon>
        <taxon>Scymnini</taxon>
        <taxon>Cryptolaemus</taxon>
    </lineage>
</organism>
<evidence type="ECO:0008006" key="4">
    <source>
        <dbReference type="Google" id="ProtNLM"/>
    </source>
</evidence>
<proteinExistence type="predicted"/>
<reference evidence="2 3" key="1">
    <citation type="journal article" date="2021" name="BMC Biol.">
        <title>Horizontally acquired antibacterial genes associated with adaptive radiation of ladybird beetles.</title>
        <authorList>
            <person name="Li H.S."/>
            <person name="Tang X.F."/>
            <person name="Huang Y.H."/>
            <person name="Xu Z.Y."/>
            <person name="Chen M.L."/>
            <person name="Du X.Y."/>
            <person name="Qiu B.Y."/>
            <person name="Chen P.T."/>
            <person name="Zhang W."/>
            <person name="Slipinski A."/>
            <person name="Escalona H.E."/>
            <person name="Waterhouse R.M."/>
            <person name="Zwick A."/>
            <person name="Pang H."/>
        </authorList>
    </citation>
    <scope>NUCLEOTIDE SEQUENCE [LARGE SCALE GENOMIC DNA]</scope>
    <source>
        <strain evidence="2">SYSU2018</strain>
    </source>
</reference>
<sequence length="588" mass="65204">MYQPPQYYVVKSPNYPQQYQILPQTIPFMNQDSIVPQPPQFFQNPKIVLSDPIVLDSSSIQHIPMPAKKREGIPSYGLNTMTVIPKILIDKVSKEPAILEEIKTQTPTDDLTVKTESNQKLGEQVNSLETTENPTIGNSSTENFPVAQSNQSQNEDLSKDPQVPPENYQVFDVASPLVEETKTNTQPKQEEIPIEKVEGQGNKDQVIIEEQIVLSDSDCKPIENDAIESKPNEASAIHNLDHPRVLHPVQLSSDIENVEIVGAGSVNISLETNSPQKIQTCANSQDLELVNLLQKSLVPFINLKTNEEPKLLVSYPVINTVGDNVPEHPSAIVVQTLNPEPTFCAQCSCSGKNRKKDLDVDDLQLMKNLPVLPKIVQDISDDLPNSNYEIIPPVPQSLPTVEGDSTSVVSGYQVSSASGYYEDPYRKIIYNKPTQINIVPPQVTNIPSTLFPTLPSIQYPFAPESPTSNIIFRQPSFPSLISPRRSKLIELLRYLLDDIPSASQTSPNPYICPYCSNVHRSSPSIIRCPHCLRNQAVLNGQNPQGFCPFCSAHAQNIGSSLTPNLVPSRCPYCAKYRGELNQIEKIDS</sequence>
<gene>
    <name evidence="2" type="ORF">HHI36_022077</name>
</gene>
<feature type="region of interest" description="Disordered" evidence="1">
    <location>
        <begin position="109"/>
        <end position="163"/>
    </location>
</feature>
<evidence type="ECO:0000256" key="1">
    <source>
        <dbReference type="SAM" id="MobiDB-lite"/>
    </source>
</evidence>
<accession>A0ABD2MZL3</accession>
<keyword evidence="3" id="KW-1185">Reference proteome</keyword>
<protein>
    <recommendedName>
        <fullName evidence="4">DZANK-type domain-containing protein</fullName>
    </recommendedName>
</protein>
<comment type="caution">
    <text evidence="2">The sequence shown here is derived from an EMBL/GenBank/DDBJ whole genome shotgun (WGS) entry which is preliminary data.</text>
</comment>
<evidence type="ECO:0000313" key="2">
    <source>
        <dbReference type="EMBL" id="KAL3271602.1"/>
    </source>
</evidence>
<feature type="compositionally biased region" description="Polar residues" evidence="1">
    <location>
        <begin position="109"/>
        <end position="155"/>
    </location>
</feature>
<evidence type="ECO:0000313" key="3">
    <source>
        <dbReference type="Proteomes" id="UP001516400"/>
    </source>
</evidence>